<name>A0A511VBT9_9BACL</name>
<accession>A0A511VBT9</accession>
<organism evidence="1 2">
    <name type="scientific">Aneurinibacillus danicus</name>
    <dbReference type="NCBI Taxonomy" id="267746"/>
    <lineage>
        <taxon>Bacteria</taxon>
        <taxon>Bacillati</taxon>
        <taxon>Bacillota</taxon>
        <taxon>Bacilli</taxon>
        <taxon>Bacillales</taxon>
        <taxon>Paenibacillaceae</taxon>
        <taxon>Aneurinibacillus group</taxon>
        <taxon>Aneurinibacillus</taxon>
    </lineage>
</organism>
<evidence type="ECO:0000313" key="1">
    <source>
        <dbReference type="EMBL" id="GEN36386.1"/>
    </source>
</evidence>
<protein>
    <submittedName>
        <fullName evidence="1">Uncharacterized protein</fullName>
    </submittedName>
</protein>
<gene>
    <name evidence="1" type="ORF">ADA01nite_38460</name>
</gene>
<comment type="caution">
    <text evidence="1">The sequence shown here is derived from an EMBL/GenBank/DDBJ whole genome shotgun (WGS) entry which is preliminary data.</text>
</comment>
<dbReference type="Proteomes" id="UP000321157">
    <property type="component" value="Unassembled WGS sequence"/>
</dbReference>
<evidence type="ECO:0000313" key="2">
    <source>
        <dbReference type="Proteomes" id="UP000321157"/>
    </source>
</evidence>
<reference evidence="1 2" key="1">
    <citation type="submission" date="2019-07" db="EMBL/GenBank/DDBJ databases">
        <title>Whole genome shotgun sequence of Aneurinibacillus danicus NBRC 102444.</title>
        <authorList>
            <person name="Hosoyama A."/>
            <person name="Uohara A."/>
            <person name="Ohji S."/>
            <person name="Ichikawa N."/>
        </authorList>
    </citation>
    <scope>NUCLEOTIDE SEQUENCE [LARGE SCALE GENOMIC DNA]</scope>
    <source>
        <strain evidence="1 2">NBRC 102444</strain>
    </source>
</reference>
<proteinExistence type="predicted"/>
<sequence>MYTFLLPGNFSRFGIETAVSIDLDIKIASLVRKFEVFRTLYGGGRRTYMIKKAA</sequence>
<keyword evidence="2" id="KW-1185">Reference proteome</keyword>
<dbReference type="AlphaFoldDB" id="A0A511VBT9"/>
<dbReference type="EMBL" id="BJXX01000183">
    <property type="protein sequence ID" value="GEN36386.1"/>
    <property type="molecule type" value="Genomic_DNA"/>
</dbReference>